<organism evidence="1 2">
    <name type="scientific">Streptomyces globisporus</name>
    <dbReference type="NCBI Taxonomy" id="1908"/>
    <lineage>
        <taxon>Bacteria</taxon>
        <taxon>Bacillati</taxon>
        <taxon>Actinomycetota</taxon>
        <taxon>Actinomycetes</taxon>
        <taxon>Kitasatosporales</taxon>
        <taxon>Streptomycetaceae</taxon>
        <taxon>Streptomyces</taxon>
    </lineage>
</organism>
<evidence type="ECO:0008006" key="3">
    <source>
        <dbReference type="Google" id="ProtNLM"/>
    </source>
</evidence>
<accession>A0ABM9H5K1</accession>
<comment type="caution">
    <text evidence="1">The sequence shown here is derived from an EMBL/GenBank/DDBJ whole genome shotgun (WGS) entry which is preliminary data.</text>
</comment>
<gene>
    <name evidence="1" type="ORF">SGL43_05936</name>
</gene>
<proteinExistence type="predicted"/>
<protein>
    <recommendedName>
        <fullName evidence="3">DUF4254 domain-containing protein</fullName>
    </recommendedName>
</protein>
<evidence type="ECO:0000313" key="2">
    <source>
        <dbReference type="Proteomes" id="UP001154015"/>
    </source>
</evidence>
<evidence type="ECO:0000313" key="1">
    <source>
        <dbReference type="EMBL" id="CAH9418884.1"/>
    </source>
</evidence>
<name>A0ABM9H5K1_STRGL</name>
<reference evidence="1" key="1">
    <citation type="submission" date="2022-03" db="EMBL/GenBank/DDBJ databases">
        <authorList>
            <person name="Leyn A S."/>
        </authorList>
    </citation>
    <scope>NUCLEOTIDE SEQUENCE</scope>
    <source>
        <strain evidence="1">Streptomyces globisporus 4-3</strain>
    </source>
</reference>
<keyword evidence="2" id="KW-1185">Reference proteome</keyword>
<dbReference type="EMBL" id="CAKXYP010000021">
    <property type="protein sequence ID" value="CAH9418884.1"/>
    <property type="molecule type" value="Genomic_DNA"/>
</dbReference>
<sequence>MMGRVTDIDAPEAMVARLLQELLGLRWPARLNSAERAGVDLVMLDSDIAGCVTSWLSHGGSLDAWRLGILDRKLSELERVLPELGEADQPRRWRLWHEMALLITDTGSRPAT</sequence>
<dbReference type="Proteomes" id="UP001154015">
    <property type="component" value="Unassembled WGS sequence"/>
</dbReference>